<reference evidence="6" key="1">
    <citation type="submission" date="2016-10" db="EMBL/GenBank/DDBJ databases">
        <authorList>
            <person name="Varghese N."/>
            <person name="Submissions S."/>
        </authorList>
    </citation>
    <scope>NUCLEOTIDE SEQUENCE [LARGE SCALE GENOMIC DNA]</scope>
    <source>
        <strain evidence="6">DSM 44232</strain>
    </source>
</reference>
<dbReference type="PANTHER" id="PTHR44846:SF1">
    <property type="entry name" value="MANNOSYL-D-GLYCERATE TRANSPORT_METABOLISM SYSTEM REPRESSOR MNGR-RELATED"/>
    <property type="match status" value="1"/>
</dbReference>
<dbReference type="InterPro" id="IPR050679">
    <property type="entry name" value="Bact_HTH_transcr_reg"/>
</dbReference>
<evidence type="ECO:0000313" key="6">
    <source>
        <dbReference type="Proteomes" id="UP000198583"/>
    </source>
</evidence>
<keyword evidence="2" id="KW-0238">DNA-binding</keyword>
<keyword evidence="1" id="KW-0805">Transcription regulation</keyword>
<keyword evidence="3" id="KW-0804">Transcription</keyword>
<evidence type="ECO:0000259" key="4">
    <source>
        <dbReference type="PROSITE" id="PS50949"/>
    </source>
</evidence>
<keyword evidence="6" id="KW-1185">Reference proteome</keyword>
<dbReference type="GO" id="GO:0003700">
    <property type="term" value="F:DNA-binding transcription factor activity"/>
    <property type="evidence" value="ECO:0007669"/>
    <property type="project" value="InterPro"/>
</dbReference>
<accession>A0A1I6FI73</accession>
<dbReference type="SMART" id="SM00345">
    <property type="entry name" value="HTH_GNTR"/>
    <property type="match status" value="1"/>
</dbReference>
<dbReference type="SUPFAM" id="SSF64288">
    <property type="entry name" value="Chorismate lyase-like"/>
    <property type="match status" value="1"/>
</dbReference>
<feature type="domain" description="HTH gntR-type" evidence="4">
    <location>
        <begin position="15"/>
        <end position="84"/>
    </location>
</feature>
<dbReference type="GO" id="GO:0045892">
    <property type="term" value="P:negative regulation of DNA-templated transcription"/>
    <property type="evidence" value="ECO:0007669"/>
    <property type="project" value="TreeGrafter"/>
</dbReference>
<dbReference type="AlphaFoldDB" id="A0A1I6FI73"/>
<dbReference type="Gene3D" id="3.40.1410.10">
    <property type="entry name" value="Chorismate lyase-like"/>
    <property type="match status" value="1"/>
</dbReference>
<sequence length="243" mass="27032">MSRWLSTGNNVRVVPAIPRYYQAKARLLDLLGELPGNTPFPPERELSDVFGMSRTTIRKAMNELVLEGRLIRGTGRQGTTVAPPQHVHRLSLDAVVQDLATREQVAVRITGDVLGVESVLVRGDEPIGVRSTYLRASRFPGFAARYDRTTPLRKFLSDAYEIRFGELHPWCTTALATPRVAGLLDVRPATPVLSIAWLGHDFRGVPVERSWVVLRGDRAHLTMHLPRADHAGRFEGSAQFHAS</sequence>
<dbReference type="InterPro" id="IPR028978">
    <property type="entry name" value="Chorismate_lyase_/UTRA_dom_sf"/>
</dbReference>
<dbReference type="OrthoDB" id="7363114at2"/>
<evidence type="ECO:0000313" key="5">
    <source>
        <dbReference type="EMBL" id="SFR29598.1"/>
    </source>
</evidence>
<dbReference type="CDD" id="cd07377">
    <property type="entry name" value="WHTH_GntR"/>
    <property type="match status" value="1"/>
</dbReference>
<dbReference type="PANTHER" id="PTHR44846">
    <property type="entry name" value="MANNOSYL-D-GLYCERATE TRANSPORT/METABOLISM SYSTEM REPRESSOR MNGR-RELATED"/>
    <property type="match status" value="1"/>
</dbReference>
<gene>
    <name evidence="5" type="ORF">SAMN04488564_12071</name>
</gene>
<dbReference type="InterPro" id="IPR000524">
    <property type="entry name" value="Tscrpt_reg_HTH_GntR"/>
</dbReference>
<dbReference type="InterPro" id="IPR036390">
    <property type="entry name" value="WH_DNA-bd_sf"/>
</dbReference>
<dbReference type="EMBL" id="FOYL01000020">
    <property type="protein sequence ID" value="SFR29598.1"/>
    <property type="molecule type" value="Genomic_DNA"/>
</dbReference>
<dbReference type="InterPro" id="IPR011663">
    <property type="entry name" value="UTRA"/>
</dbReference>
<protein>
    <submittedName>
        <fullName evidence="5">GntR family transcriptional regulator</fullName>
    </submittedName>
</protein>
<dbReference type="Gene3D" id="1.10.10.10">
    <property type="entry name" value="Winged helix-like DNA-binding domain superfamily/Winged helix DNA-binding domain"/>
    <property type="match status" value="1"/>
</dbReference>
<name>A0A1I6FI73_9PSEU</name>
<dbReference type="InterPro" id="IPR036388">
    <property type="entry name" value="WH-like_DNA-bd_sf"/>
</dbReference>
<proteinExistence type="predicted"/>
<dbReference type="PRINTS" id="PR00035">
    <property type="entry name" value="HTHGNTR"/>
</dbReference>
<evidence type="ECO:0000256" key="3">
    <source>
        <dbReference type="ARBA" id="ARBA00023163"/>
    </source>
</evidence>
<dbReference type="Pfam" id="PF00392">
    <property type="entry name" value="GntR"/>
    <property type="match status" value="1"/>
</dbReference>
<dbReference type="SMART" id="SM00866">
    <property type="entry name" value="UTRA"/>
    <property type="match status" value="1"/>
</dbReference>
<dbReference type="Pfam" id="PF07702">
    <property type="entry name" value="UTRA"/>
    <property type="match status" value="1"/>
</dbReference>
<dbReference type="SUPFAM" id="SSF46785">
    <property type="entry name" value="Winged helix' DNA-binding domain"/>
    <property type="match status" value="1"/>
</dbReference>
<dbReference type="Proteomes" id="UP000198583">
    <property type="component" value="Unassembled WGS sequence"/>
</dbReference>
<evidence type="ECO:0000256" key="2">
    <source>
        <dbReference type="ARBA" id="ARBA00023125"/>
    </source>
</evidence>
<dbReference type="STRING" id="84724.SAMN04488564_12071"/>
<organism evidence="5 6">
    <name type="scientific">Lentzea waywayandensis</name>
    <dbReference type="NCBI Taxonomy" id="84724"/>
    <lineage>
        <taxon>Bacteria</taxon>
        <taxon>Bacillati</taxon>
        <taxon>Actinomycetota</taxon>
        <taxon>Actinomycetes</taxon>
        <taxon>Pseudonocardiales</taxon>
        <taxon>Pseudonocardiaceae</taxon>
        <taxon>Lentzea</taxon>
    </lineage>
</organism>
<dbReference type="PROSITE" id="PS50949">
    <property type="entry name" value="HTH_GNTR"/>
    <property type="match status" value="1"/>
</dbReference>
<dbReference type="GO" id="GO:0003677">
    <property type="term" value="F:DNA binding"/>
    <property type="evidence" value="ECO:0007669"/>
    <property type="project" value="UniProtKB-KW"/>
</dbReference>
<evidence type="ECO:0000256" key="1">
    <source>
        <dbReference type="ARBA" id="ARBA00023015"/>
    </source>
</evidence>